<dbReference type="InterPro" id="IPR036388">
    <property type="entry name" value="WH-like_DNA-bd_sf"/>
</dbReference>
<evidence type="ECO:0000313" key="2">
    <source>
        <dbReference type="EMBL" id="RAL26153.1"/>
    </source>
</evidence>
<evidence type="ECO:0000259" key="1">
    <source>
        <dbReference type="Pfam" id="PF25583"/>
    </source>
</evidence>
<comment type="caution">
    <text evidence="2">The sequence shown here is derived from an EMBL/GenBank/DDBJ whole genome shotgun (WGS) entry which is preliminary data.</text>
</comment>
<dbReference type="Pfam" id="PF25583">
    <property type="entry name" value="WCX"/>
    <property type="match status" value="1"/>
</dbReference>
<dbReference type="Gene3D" id="1.10.10.10">
    <property type="entry name" value="Winged helix-like DNA-binding domain superfamily/Winged helix DNA-binding domain"/>
    <property type="match status" value="1"/>
</dbReference>
<dbReference type="InterPro" id="IPR057727">
    <property type="entry name" value="WCX_dom"/>
</dbReference>
<dbReference type="OrthoDB" id="9815009at2"/>
<dbReference type="EMBL" id="QJKK01000002">
    <property type="protein sequence ID" value="RAL26153.1"/>
    <property type="molecule type" value="Genomic_DNA"/>
</dbReference>
<dbReference type="PANTHER" id="PTHR34580:SF1">
    <property type="entry name" value="PROTEIN PAFC"/>
    <property type="match status" value="1"/>
</dbReference>
<dbReference type="PANTHER" id="PTHR34580">
    <property type="match status" value="1"/>
</dbReference>
<organism evidence="2 3">
    <name type="scientific">Thermoflavimicrobium daqui</name>
    <dbReference type="NCBI Taxonomy" id="2137476"/>
    <lineage>
        <taxon>Bacteria</taxon>
        <taxon>Bacillati</taxon>
        <taxon>Bacillota</taxon>
        <taxon>Bacilli</taxon>
        <taxon>Bacillales</taxon>
        <taxon>Thermoactinomycetaceae</taxon>
        <taxon>Thermoflavimicrobium</taxon>
    </lineage>
</organism>
<dbReference type="Proteomes" id="UP000251213">
    <property type="component" value="Unassembled WGS sequence"/>
</dbReference>
<proteinExistence type="predicted"/>
<feature type="domain" description="WCX" evidence="1">
    <location>
        <begin position="306"/>
        <end position="344"/>
    </location>
</feature>
<reference evidence="2 3" key="2">
    <citation type="submission" date="2018-06" db="EMBL/GenBank/DDBJ databases">
        <authorList>
            <person name="Zhirakovskaya E."/>
        </authorList>
    </citation>
    <scope>NUCLEOTIDE SEQUENCE [LARGE SCALE GENOMIC DNA]</scope>
    <source>
        <strain evidence="2 3">FBKL4.011</strain>
    </source>
</reference>
<evidence type="ECO:0000313" key="3">
    <source>
        <dbReference type="Proteomes" id="UP000251213"/>
    </source>
</evidence>
<keyword evidence="3" id="KW-1185">Reference proteome</keyword>
<accession>A0A364K788</accession>
<gene>
    <name evidence="2" type="ORF">DL897_03910</name>
</gene>
<dbReference type="InterPro" id="IPR051534">
    <property type="entry name" value="CBASS_pafABC_assoc_protein"/>
</dbReference>
<sequence>MSRHTNHLSRLFSIIAELLLDPGPYTIKETAEKYGVTERQIRNDLKRLMEFLNDANQKDYIIHRKGFYEGNFSRSVANLKPEVRLYLFLALRQIEPMLPEEGKQAYELLLKHAFSVLPHQDIHRLKEWSRFYHISTYGYPKERKHFYEALHEIFEAIYYGKTISFIKNGKKRYFDPYAVYYVKNNFYLIGTYYQINKKNLLLTRLDRVKDLKKLSEQQSPLLPECYHRLEDVRYNKEQKAKSFISSMLEAERDQSKPSDYTFYILDQKVLNRIYEKQWHASQEIKLISKEIVLGKRKVLAELKFKKVESPTELKKWVLGWGSAIYVKQPVSFRQEIEQEIKQMVSLYPINSFFK</sequence>
<dbReference type="RefSeq" id="WP_113657838.1">
    <property type="nucleotide sequence ID" value="NZ_KZ845664.1"/>
</dbReference>
<reference evidence="2 3" key="1">
    <citation type="submission" date="2018-06" db="EMBL/GenBank/DDBJ databases">
        <title>Thermoflavimicrobium daqus sp. nov., a thermophilic microbe isolated from Moutai-flavour Daqu.</title>
        <authorList>
            <person name="Wang X."/>
            <person name="Zhou H."/>
        </authorList>
    </citation>
    <scope>NUCLEOTIDE SEQUENCE [LARGE SCALE GENOMIC DNA]</scope>
    <source>
        <strain evidence="2 3">FBKL4.011</strain>
    </source>
</reference>
<name>A0A364K788_9BACL</name>
<dbReference type="AlphaFoldDB" id="A0A364K788"/>
<dbReference type="PROSITE" id="PS52050">
    <property type="entry name" value="WYL"/>
    <property type="match status" value="1"/>
</dbReference>
<protein>
    <recommendedName>
        <fullName evidence="1">WCX domain-containing protein</fullName>
    </recommendedName>
</protein>